<dbReference type="RefSeq" id="WP_289962409.1">
    <property type="nucleotide sequence ID" value="NZ_JAUEOZ010000001.1"/>
</dbReference>
<dbReference type="InterPro" id="IPR025737">
    <property type="entry name" value="FApF"/>
</dbReference>
<keyword evidence="2" id="KW-1185">Reference proteome</keyword>
<dbReference type="EMBL" id="JAUEOZ010000001">
    <property type="protein sequence ID" value="MDN2480221.1"/>
    <property type="molecule type" value="Genomic_DNA"/>
</dbReference>
<comment type="caution">
    <text evidence="1">The sequence shown here is derived from an EMBL/GenBank/DDBJ whole genome shotgun (WGS) entry which is preliminary data.</text>
</comment>
<organism evidence="1 2">
    <name type="scientific">Vibrio agarivorans</name>
    <dbReference type="NCBI Taxonomy" id="153622"/>
    <lineage>
        <taxon>Bacteria</taxon>
        <taxon>Pseudomonadati</taxon>
        <taxon>Pseudomonadota</taxon>
        <taxon>Gammaproteobacteria</taxon>
        <taxon>Vibrionales</taxon>
        <taxon>Vibrionaceae</taxon>
        <taxon>Vibrio</taxon>
    </lineage>
</organism>
<proteinExistence type="predicted"/>
<protein>
    <submittedName>
        <fullName evidence="1">Transporter</fullName>
    </submittedName>
</protein>
<evidence type="ECO:0000313" key="2">
    <source>
        <dbReference type="Proteomes" id="UP001169719"/>
    </source>
</evidence>
<accession>A0ABT7XWQ7</accession>
<reference evidence="1" key="1">
    <citation type="submission" date="2024-05" db="EMBL/GenBank/DDBJ databases">
        <title>Genome Sequences of Four Agar- Degrading Marine Bacteria.</title>
        <authorList>
            <person name="Phillips E.K."/>
            <person name="Shaffer J.C."/>
            <person name="Henson M.W."/>
            <person name="Temperton B."/>
            <person name="Thrash C.J."/>
            <person name="Martin M.O."/>
        </authorList>
    </citation>
    <scope>NUCLEOTIDE SEQUENCE</scope>
    <source>
        <strain evidence="1">EKP203</strain>
    </source>
</reference>
<dbReference type="SUPFAM" id="SSF56935">
    <property type="entry name" value="Porins"/>
    <property type="match status" value="1"/>
</dbReference>
<evidence type="ECO:0000313" key="1">
    <source>
        <dbReference type="EMBL" id="MDN2480221.1"/>
    </source>
</evidence>
<dbReference type="Proteomes" id="UP001169719">
    <property type="component" value="Unassembled WGS sequence"/>
</dbReference>
<sequence length="318" mass="34246">MSWASDEARLPGRAQDVTDVIQRSGILTPKGKWSFDASFSYTQNSANKVSVVGYTVLPTLLIGLIEVSDADRTTLTLGLTTRYGLTDATEIELRLPYVYRDDSASARLLGDGDDGQNGALGEFVDTSVDGGGLGDIELAVRHQFNFNSTPYWIGGLRVKSNTGKSPYDVSIDDNGAFTEAPTGSGFWSVEPSLSMIYPTAPAVLFANVGYIYNFEDDVTVSGTKVKVGLGDTISVGAGIGFAINPELSFNLGWSHKTILKSELNGSTTENAKALQLDYFNFGFNYAYSPRSSINISAQAGLTEDAPDFQLTLRVPFNF</sequence>
<dbReference type="Pfam" id="PF13557">
    <property type="entry name" value="Phenol_MetA_deg"/>
    <property type="match status" value="1"/>
</dbReference>
<gene>
    <name evidence="1" type="ORF">QWJ08_02275</name>
</gene>
<name>A0ABT7XWQ7_9VIBR</name>